<evidence type="ECO:0000256" key="1">
    <source>
        <dbReference type="ARBA" id="ARBA00008769"/>
    </source>
</evidence>
<accession>A0A8J2BNL8</accession>
<dbReference type="Proteomes" id="UP000663859">
    <property type="component" value="Unassembled WGS sequence"/>
</dbReference>
<evidence type="ECO:0000313" key="4">
    <source>
        <dbReference type="EMBL" id="CAF0696377.1"/>
    </source>
</evidence>
<organism evidence="4 5">
    <name type="scientific">Candidatus Methylacidithermus pantelleriae</name>
    <dbReference type="NCBI Taxonomy" id="2744239"/>
    <lineage>
        <taxon>Bacteria</taxon>
        <taxon>Pseudomonadati</taxon>
        <taxon>Verrucomicrobiota</taxon>
        <taxon>Methylacidiphilae</taxon>
        <taxon>Methylacidiphilales</taxon>
        <taxon>Methylacidiphilaceae</taxon>
        <taxon>Candidatus Methylacidithermus</taxon>
    </lineage>
</organism>
<dbReference type="RefSeq" id="WP_174581999.1">
    <property type="nucleotide sequence ID" value="NZ_CAJNOB010000012.1"/>
</dbReference>
<reference evidence="4" key="1">
    <citation type="submission" date="2021-02" db="EMBL/GenBank/DDBJ databases">
        <authorList>
            <person name="Cremers G."/>
            <person name="Picone N."/>
        </authorList>
    </citation>
    <scope>NUCLEOTIDE SEQUENCE</scope>
    <source>
        <strain evidence="4">PQ17</strain>
    </source>
</reference>
<dbReference type="GO" id="GO:0016020">
    <property type="term" value="C:membrane"/>
    <property type="evidence" value="ECO:0007669"/>
    <property type="project" value="InterPro"/>
</dbReference>
<sequence length="488" mass="53877">MDRMKPYGGIVLVFLFCCPMARFSLWGQDDWVFNEETGLPEAVSMPGWSSALSSPSLLQERPSEDPPQKGEGEKTQTWALHTQGTFLSQGYPPFPAAYTFPRTNSLSTGGQIRETLDLDLLAGVRLWEGAAFYADVEYYQGFGVNTTLGVAAFPSGEAYKVGSSPGYIWFPNVFFQQVIPLGDPRARIPPSLLQLGGTLPQPNVTFAVGRFWAGYFFDQNRYANDPRNQFMNWALVNTLAYDYAADSIGSTYGIVMEIRNSTWAFRVGDLITPLVPNGLAMNWSIFRAWQVPVEWEWDWKLAGHPGACRILGWVERSYAGKYAEAIAEAVATGTTPDLVLTRAYRYEYGVALSFDQECTDWLGVFLRLGWRTGDTEVMQFTDADRSLAGGISLNGSAWGRPQDTMGIGGFVDDLSSIHAEYLALGGLTFMIGDGALTHGPEGGGEIYYQAHIAGPLKLAVDYQGIANPGYNQDRGPVHLVALRLHFEY</sequence>
<comment type="similarity">
    <text evidence="1 2">Belongs to the OprB family.</text>
</comment>
<feature type="compositionally biased region" description="Basic and acidic residues" evidence="3">
    <location>
        <begin position="61"/>
        <end position="74"/>
    </location>
</feature>
<protein>
    <submittedName>
        <fullName evidence="4">Carbohydrate-selective porin OprB</fullName>
    </submittedName>
</protein>
<dbReference type="AlphaFoldDB" id="A0A8J2BNL8"/>
<feature type="region of interest" description="Disordered" evidence="3">
    <location>
        <begin position="50"/>
        <end position="74"/>
    </location>
</feature>
<evidence type="ECO:0000256" key="3">
    <source>
        <dbReference type="SAM" id="MobiDB-lite"/>
    </source>
</evidence>
<dbReference type="EMBL" id="CAJNOB010000012">
    <property type="protein sequence ID" value="CAF0696377.1"/>
    <property type="molecule type" value="Genomic_DNA"/>
</dbReference>
<evidence type="ECO:0000256" key="2">
    <source>
        <dbReference type="RuleBase" id="RU363072"/>
    </source>
</evidence>
<dbReference type="Gene3D" id="2.40.160.180">
    <property type="entry name" value="Carbohydrate-selective porin OprB"/>
    <property type="match status" value="1"/>
</dbReference>
<dbReference type="GO" id="GO:0008643">
    <property type="term" value="P:carbohydrate transport"/>
    <property type="evidence" value="ECO:0007669"/>
    <property type="project" value="InterPro"/>
</dbReference>
<dbReference type="InterPro" id="IPR038673">
    <property type="entry name" value="OprB_sf"/>
</dbReference>
<evidence type="ECO:0000313" key="5">
    <source>
        <dbReference type="Proteomes" id="UP000663859"/>
    </source>
</evidence>
<dbReference type="Pfam" id="PF04966">
    <property type="entry name" value="OprB"/>
    <property type="match status" value="1"/>
</dbReference>
<comment type="caution">
    <text evidence="4">The sequence shown here is derived from an EMBL/GenBank/DDBJ whole genome shotgun (WGS) entry which is preliminary data.</text>
</comment>
<dbReference type="InterPro" id="IPR007049">
    <property type="entry name" value="Carb-sel_porin_OprB"/>
</dbReference>
<keyword evidence="5" id="KW-1185">Reference proteome</keyword>
<dbReference type="GO" id="GO:0015288">
    <property type="term" value="F:porin activity"/>
    <property type="evidence" value="ECO:0007669"/>
    <property type="project" value="InterPro"/>
</dbReference>
<gene>
    <name evidence="4" type="ORF">MPNT_20207</name>
</gene>
<name>A0A8J2BNL8_9BACT</name>
<proteinExistence type="inferred from homology"/>